<dbReference type="Pfam" id="PF07687">
    <property type="entry name" value="M20_dimer"/>
    <property type="match status" value="1"/>
</dbReference>
<dbReference type="InterPro" id="IPR002933">
    <property type="entry name" value="Peptidase_M20"/>
</dbReference>
<sequence>MKEAMLAVYGHSIASYRIDAPIRLYASVLKQLINTTDYSLREEELAMNDEKALALLKKLLKINTTNPPGNEAEAAALIQKIFEAAGIPSEVIVYGEKRHQLIAELKGAEPGKTLAFTGHMDVVPVGEIAWDHDPFGAEEVDGKIYGRGASDMKSGLAAMIAALIALKEEGTPFKGTLKFIATVGEETSSIGAEQLVKRGYADDLDAVLIGEPTDNEVSIAEKGALWLRLATYGKTGHGSTPSCGINANEHMIALLSKFQSEFRFTFEPDDLLSEPTSSIDVIRGGNGTNVIADKCTVEIDMRTLPSQNHQAIIASIQAIIDAVQKDIPQLKTTIEILNDMHPVKTAKDDPFVKQLVQVVEEVRGKTIEPYGFSGYTDGAFFSQVKKAFPIAVVGPGYPPAAHQPNEYVARQPFFDSIQIYKKIAADFLR</sequence>
<dbReference type="PIRSF" id="PIRSF036696">
    <property type="entry name" value="ACY-1"/>
    <property type="match status" value="1"/>
</dbReference>
<evidence type="ECO:0000256" key="9">
    <source>
        <dbReference type="ARBA" id="ARBA00022801"/>
    </source>
</evidence>
<evidence type="ECO:0000313" key="17">
    <source>
        <dbReference type="Proteomes" id="UP000326951"/>
    </source>
</evidence>
<dbReference type="PANTHER" id="PTHR43808">
    <property type="entry name" value="ACETYLORNITHINE DEACETYLASE"/>
    <property type="match status" value="1"/>
</dbReference>
<comment type="cofactor">
    <cofactor evidence="2">
        <name>Zn(2+)</name>
        <dbReference type="ChEBI" id="CHEBI:29105"/>
    </cofactor>
</comment>
<reference evidence="16 17" key="1">
    <citation type="submission" date="2019-09" db="EMBL/GenBank/DDBJ databases">
        <title>Complete genome sequence of Sporolactobacillus terrae 70-3.</title>
        <authorList>
            <person name="Tanaka N."/>
            <person name="Shiwa Y."/>
            <person name="Fujita N."/>
            <person name="Tanasupawat S."/>
        </authorList>
    </citation>
    <scope>NUCLEOTIDE SEQUENCE [LARGE SCALE GENOMIC DNA]</scope>
    <source>
        <strain evidence="16 17">70-3</strain>
    </source>
</reference>
<comment type="catalytic activity">
    <reaction evidence="14">
        <text>N-succinyl-(2S,6S)-2,6-diaminopimelate + H2O = (2S,6S)-2,6-diaminopimelate + succinate</text>
        <dbReference type="Rhea" id="RHEA:22608"/>
        <dbReference type="ChEBI" id="CHEBI:15377"/>
        <dbReference type="ChEBI" id="CHEBI:30031"/>
        <dbReference type="ChEBI" id="CHEBI:57609"/>
        <dbReference type="ChEBI" id="CHEBI:58087"/>
        <dbReference type="EC" id="3.5.1.18"/>
    </reaction>
</comment>
<comment type="cofactor">
    <cofactor evidence="1">
        <name>Co(2+)</name>
        <dbReference type="ChEBI" id="CHEBI:48828"/>
    </cofactor>
</comment>
<evidence type="ECO:0000256" key="13">
    <source>
        <dbReference type="ARBA" id="ARBA00023285"/>
    </source>
</evidence>
<dbReference type="InterPro" id="IPR011650">
    <property type="entry name" value="Peptidase_M20_dimer"/>
</dbReference>
<keyword evidence="7" id="KW-0028">Amino-acid biosynthesis</keyword>
<organism evidence="16 17">
    <name type="scientific">Sporolactobacillus terrae</name>
    <dbReference type="NCBI Taxonomy" id="269673"/>
    <lineage>
        <taxon>Bacteria</taxon>
        <taxon>Bacillati</taxon>
        <taxon>Bacillota</taxon>
        <taxon>Bacilli</taxon>
        <taxon>Bacillales</taxon>
        <taxon>Sporolactobacillaceae</taxon>
        <taxon>Sporolactobacillus</taxon>
    </lineage>
</organism>
<dbReference type="SUPFAM" id="SSF53187">
    <property type="entry name" value="Zn-dependent exopeptidases"/>
    <property type="match status" value="1"/>
</dbReference>
<evidence type="ECO:0000256" key="6">
    <source>
        <dbReference type="ARBA" id="ARBA00016853"/>
    </source>
</evidence>
<dbReference type="Pfam" id="PF01546">
    <property type="entry name" value="Peptidase_M20"/>
    <property type="match status" value="1"/>
</dbReference>
<evidence type="ECO:0000256" key="10">
    <source>
        <dbReference type="ARBA" id="ARBA00022833"/>
    </source>
</evidence>
<evidence type="ECO:0000256" key="14">
    <source>
        <dbReference type="ARBA" id="ARBA00051301"/>
    </source>
</evidence>
<dbReference type="SUPFAM" id="SSF55031">
    <property type="entry name" value="Bacterial exopeptidase dimerisation domain"/>
    <property type="match status" value="1"/>
</dbReference>
<name>A0A5K7WUL6_9BACL</name>
<keyword evidence="9" id="KW-0378">Hydrolase</keyword>
<keyword evidence="12" id="KW-0457">Lysine biosynthesis</keyword>
<dbReference type="AlphaFoldDB" id="A0A5K7WUL6"/>
<evidence type="ECO:0000256" key="4">
    <source>
        <dbReference type="ARBA" id="ARBA00006247"/>
    </source>
</evidence>
<evidence type="ECO:0000256" key="7">
    <source>
        <dbReference type="ARBA" id="ARBA00022605"/>
    </source>
</evidence>
<comment type="pathway">
    <text evidence="3">Amino-acid biosynthesis; L-lysine biosynthesis via DAP pathway; LL-2,6-diaminopimelate from (S)-tetrahydrodipicolinate (succinylase route): step 3/3.</text>
</comment>
<dbReference type="GO" id="GO:0019877">
    <property type="term" value="P:diaminopimelate biosynthetic process"/>
    <property type="evidence" value="ECO:0007669"/>
    <property type="project" value="UniProtKB-KW"/>
</dbReference>
<dbReference type="RefSeq" id="WP_232057201.1">
    <property type="nucleotide sequence ID" value="NZ_AP021853.1"/>
</dbReference>
<dbReference type="GO" id="GO:0009014">
    <property type="term" value="F:succinyl-diaminopimelate desuccinylase activity"/>
    <property type="evidence" value="ECO:0007669"/>
    <property type="project" value="UniProtKB-EC"/>
</dbReference>
<keyword evidence="10" id="KW-0862">Zinc</keyword>
<evidence type="ECO:0000256" key="11">
    <source>
        <dbReference type="ARBA" id="ARBA00022915"/>
    </source>
</evidence>
<dbReference type="PANTHER" id="PTHR43808:SF8">
    <property type="entry name" value="PEPTIDASE M20 DIMERISATION DOMAIN-CONTAINING PROTEIN"/>
    <property type="match status" value="1"/>
</dbReference>
<dbReference type="PROSITE" id="PS00759">
    <property type="entry name" value="ARGE_DAPE_CPG2_2"/>
    <property type="match status" value="1"/>
</dbReference>
<dbReference type="InterPro" id="IPR001261">
    <property type="entry name" value="ArgE/DapE_CS"/>
</dbReference>
<dbReference type="EC" id="3.5.1.18" evidence="5"/>
<proteinExistence type="inferred from homology"/>
<evidence type="ECO:0000313" key="16">
    <source>
        <dbReference type="EMBL" id="BBN98017.1"/>
    </source>
</evidence>
<protein>
    <recommendedName>
        <fullName evidence="6">Probable succinyl-diaminopimelate desuccinylase</fullName>
        <ecNumber evidence="5">3.5.1.18</ecNumber>
    </recommendedName>
</protein>
<evidence type="ECO:0000256" key="8">
    <source>
        <dbReference type="ARBA" id="ARBA00022723"/>
    </source>
</evidence>
<evidence type="ECO:0000256" key="5">
    <source>
        <dbReference type="ARBA" id="ARBA00011921"/>
    </source>
</evidence>
<dbReference type="CDD" id="cd08659">
    <property type="entry name" value="M20_ArgE_DapE-like"/>
    <property type="match status" value="1"/>
</dbReference>
<dbReference type="PROSITE" id="PS00758">
    <property type="entry name" value="ARGE_DAPE_CPG2_1"/>
    <property type="match status" value="1"/>
</dbReference>
<dbReference type="NCBIfam" id="NF006365">
    <property type="entry name" value="PRK08588.1"/>
    <property type="match status" value="1"/>
</dbReference>
<keyword evidence="11" id="KW-0220">Diaminopimelate biosynthesis</keyword>
<dbReference type="InterPro" id="IPR036264">
    <property type="entry name" value="Bact_exopeptidase_dim_dom"/>
</dbReference>
<dbReference type="GO" id="GO:0046872">
    <property type="term" value="F:metal ion binding"/>
    <property type="evidence" value="ECO:0007669"/>
    <property type="project" value="UniProtKB-KW"/>
</dbReference>
<comment type="similarity">
    <text evidence="4">Belongs to the peptidase M20A family.</text>
</comment>
<dbReference type="GO" id="GO:0009089">
    <property type="term" value="P:lysine biosynthetic process via diaminopimelate"/>
    <property type="evidence" value="ECO:0007669"/>
    <property type="project" value="UniProtKB-UniPathway"/>
</dbReference>
<dbReference type="Gene3D" id="3.30.70.360">
    <property type="match status" value="1"/>
</dbReference>
<keyword evidence="8" id="KW-0479">Metal-binding</keyword>
<evidence type="ECO:0000259" key="15">
    <source>
        <dbReference type="Pfam" id="PF07687"/>
    </source>
</evidence>
<dbReference type="NCBIfam" id="TIGR01910">
    <property type="entry name" value="DapE-ArgE"/>
    <property type="match status" value="1"/>
</dbReference>
<feature type="domain" description="Peptidase M20 dimerisation" evidence="15">
    <location>
        <begin position="219"/>
        <end position="325"/>
    </location>
</feature>
<dbReference type="Gene3D" id="3.40.630.10">
    <property type="entry name" value="Zn peptidases"/>
    <property type="match status" value="2"/>
</dbReference>
<evidence type="ECO:0000256" key="2">
    <source>
        <dbReference type="ARBA" id="ARBA00001947"/>
    </source>
</evidence>
<dbReference type="EMBL" id="AP021853">
    <property type="protein sequence ID" value="BBN98017.1"/>
    <property type="molecule type" value="Genomic_DNA"/>
</dbReference>
<accession>A0A5K7WUL6</accession>
<gene>
    <name evidence="16" type="ORF">St703_07220</name>
</gene>
<dbReference type="Proteomes" id="UP000326951">
    <property type="component" value="Chromosome"/>
</dbReference>
<evidence type="ECO:0000256" key="1">
    <source>
        <dbReference type="ARBA" id="ARBA00001941"/>
    </source>
</evidence>
<dbReference type="InterPro" id="IPR010182">
    <property type="entry name" value="ArgE/DapE"/>
</dbReference>
<dbReference type="InterPro" id="IPR050072">
    <property type="entry name" value="Peptidase_M20A"/>
</dbReference>
<evidence type="ECO:0000256" key="3">
    <source>
        <dbReference type="ARBA" id="ARBA00005130"/>
    </source>
</evidence>
<keyword evidence="13" id="KW-0170">Cobalt</keyword>
<dbReference type="UniPathway" id="UPA00034">
    <property type="reaction ID" value="UER00021"/>
</dbReference>
<evidence type="ECO:0000256" key="12">
    <source>
        <dbReference type="ARBA" id="ARBA00023154"/>
    </source>
</evidence>